<keyword evidence="4" id="KW-0677">Repeat</keyword>
<evidence type="ECO:0000256" key="1">
    <source>
        <dbReference type="ARBA" id="ARBA00004123"/>
    </source>
</evidence>
<feature type="domain" description="RING-type" evidence="13">
    <location>
        <begin position="323"/>
        <end position="373"/>
    </location>
</feature>
<dbReference type="PROSITE" id="PS50089">
    <property type="entry name" value="ZF_RING_2"/>
    <property type="match status" value="1"/>
</dbReference>
<dbReference type="GO" id="GO:0000981">
    <property type="term" value="F:DNA-binding transcription factor activity, RNA polymerase II-specific"/>
    <property type="evidence" value="ECO:0007669"/>
    <property type="project" value="TreeGrafter"/>
</dbReference>
<evidence type="ECO:0000256" key="5">
    <source>
        <dbReference type="ARBA" id="ARBA00022771"/>
    </source>
</evidence>
<dbReference type="InterPro" id="IPR000967">
    <property type="entry name" value="Znf_NFX1"/>
</dbReference>
<sequence length="986" mass="109465">MNGNFSFEQLMQAACSSTFPPPLLPQHFHPSGHQQFPQDFFQRVPPPHLSSQQVSPYFPAGENFSSDNLYSPQEYSEFASDPRNESGANHASHDDSFNWHSSYKPSGRHHIEWHSQNRGRGGKANSYIRGRGQGNYGFRGNTHFTNNSQSKHFNKKVWHAQADDMRSGRSSNELLYSYAGRRNYQSLDTAEDVQSTSGNAAGQQRKLYVKKVNDIFARNKTIPEAKKEDGANGSSVKENGEEAAEGRDRSMISYSQRGFNMHEGQVNEISVLHGRGRGPSQNGTFGHRLHVANKRWTKEQVKENDGNQRVHMQEQLSQGTYECMVCCDNIYHKAAVWSCGNCYHVFHLRCIRQWARSSLGEGNNVGWRCPACQNVTHQIPNQYRCFCGKIRDPEYHPAETPHSCGDMCNKKRAGDCIHRCIILCHPGPCPPCAAVVSKMCDCGSVKKSVKCGQSNDFKCDKVCGKLLNCGQHSCARICHAGECLPCSITEQQKCYGGHQTREVLCGSEEIAAISFSCNAACGKMLGCNNHVCEDPCHPGDCGTCSLLPQEVRNCCCGKTSLADLSVAPRKSCLDPLPTCDKLCQKRLACGPEGNPHVCQQKCHIGPCGECDGVTELTCVCGAVHKEFPCHDLVKFSADQPFKCEKRCNKKKMCGRHKCNETCCVREVHICEQTCGRQLSCGLHRCEELCHRGNCRPCLQATFDELSCHCGAEVIYPPVPCGTMPPPCHRICTRLHACAHPVRHTCHSEEICPPCTELVEKVCMGEHETRKNIPCHMTDIPCGRSCGKMLPCGQHKCQRSCHKGVCFAEGEFCKQPCTKKRPDCDHPCGAPCHADSEQCPPIPCKAQVEITCACKNRRAMAQCQAGGSMSAEIIQFQKLAVQAVASGGPGQELDISHLMQKKTRLLECDAKCAILERNKRIAFALEIQNPELDTKLSGPKYSDFLKDMCRKQPAFIAKVEKALAELIQNAKQSRSDLCVIKQVFARF</sequence>
<organism evidence="14 15">
    <name type="scientific">Pomacea canaliculata</name>
    <name type="common">Golden apple snail</name>
    <dbReference type="NCBI Taxonomy" id="400727"/>
    <lineage>
        <taxon>Eukaryota</taxon>
        <taxon>Metazoa</taxon>
        <taxon>Spiralia</taxon>
        <taxon>Lophotrochozoa</taxon>
        <taxon>Mollusca</taxon>
        <taxon>Gastropoda</taxon>
        <taxon>Caenogastropoda</taxon>
        <taxon>Architaenioglossa</taxon>
        <taxon>Ampullarioidea</taxon>
        <taxon>Ampullariidae</taxon>
        <taxon>Pomacea</taxon>
    </lineage>
</organism>
<dbReference type="GO" id="GO:0008270">
    <property type="term" value="F:zinc ion binding"/>
    <property type="evidence" value="ECO:0007669"/>
    <property type="project" value="UniProtKB-KW"/>
</dbReference>
<reference evidence="14 15" key="1">
    <citation type="submission" date="2018-04" db="EMBL/GenBank/DDBJ databases">
        <title>The genome of golden apple snail Pomacea canaliculata provides insight into stress tolerance and invasive adaptation.</title>
        <authorList>
            <person name="Liu C."/>
            <person name="Liu B."/>
            <person name="Ren Y."/>
            <person name="Zhang Y."/>
            <person name="Wang H."/>
            <person name="Li S."/>
            <person name="Jiang F."/>
            <person name="Yin L."/>
            <person name="Zhang G."/>
            <person name="Qian W."/>
            <person name="Fan W."/>
        </authorList>
    </citation>
    <scope>NUCLEOTIDE SEQUENCE [LARGE SCALE GENOMIC DNA]</scope>
    <source>
        <strain evidence="14">SZHN2017</strain>
        <tissue evidence="14">Muscle</tissue>
    </source>
</reference>
<keyword evidence="6" id="KW-0862">Zinc</keyword>
<dbReference type="InterPro" id="IPR001841">
    <property type="entry name" value="Znf_RING"/>
</dbReference>
<comment type="subcellular location">
    <subcellularLocation>
        <location evidence="1">Nucleus</location>
    </subcellularLocation>
</comment>
<protein>
    <recommendedName>
        <fullName evidence="16">RING-type domain-containing protein</fullName>
    </recommendedName>
</protein>
<evidence type="ECO:0000256" key="6">
    <source>
        <dbReference type="ARBA" id="ARBA00022833"/>
    </source>
</evidence>
<dbReference type="GO" id="GO:0005634">
    <property type="term" value="C:nucleus"/>
    <property type="evidence" value="ECO:0007669"/>
    <property type="project" value="UniProtKB-SubCell"/>
</dbReference>
<evidence type="ECO:0000259" key="13">
    <source>
        <dbReference type="PROSITE" id="PS50089"/>
    </source>
</evidence>
<dbReference type="CDD" id="cd06008">
    <property type="entry name" value="NF-X1-zinc-finger"/>
    <property type="match status" value="6"/>
</dbReference>
<evidence type="ECO:0000256" key="10">
    <source>
        <dbReference type="PROSITE-ProRule" id="PRU00175"/>
    </source>
</evidence>
<keyword evidence="5 10" id="KW-0863">Zinc-finger</keyword>
<proteinExistence type="inferred from homology"/>
<dbReference type="GO" id="GO:0000122">
    <property type="term" value="P:negative regulation of transcription by RNA polymerase II"/>
    <property type="evidence" value="ECO:0007669"/>
    <property type="project" value="TreeGrafter"/>
</dbReference>
<comment type="similarity">
    <text evidence="2">Belongs to the NFX1 family.</text>
</comment>
<dbReference type="STRING" id="400727.A0A2T7P9P2"/>
<feature type="domain" description="PHD-type" evidence="12">
    <location>
        <begin position="320"/>
        <end position="375"/>
    </location>
</feature>
<evidence type="ECO:0000256" key="3">
    <source>
        <dbReference type="ARBA" id="ARBA00022723"/>
    </source>
</evidence>
<dbReference type="PANTHER" id="PTHR12360:SF12">
    <property type="entry name" value="TRANSCRIPTIONAL REPRESSOR NF-X1"/>
    <property type="match status" value="1"/>
</dbReference>
<evidence type="ECO:0000256" key="9">
    <source>
        <dbReference type="ARBA" id="ARBA00023242"/>
    </source>
</evidence>
<keyword evidence="8" id="KW-0804">Transcription</keyword>
<dbReference type="OrthoDB" id="6512771at2759"/>
<dbReference type="CDD" id="cd16696">
    <property type="entry name" value="RING-CH-C4HC3_NFX1"/>
    <property type="match status" value="1"/>
</dbReference>
<dbReference type="PANTHER" id="PTHR12360">
    <property type="entry name" value="NUCLEAR TRANSCRIPTION FACTOR, X-BOX BINDING 1 NFX1"/>
    <property type="match status" value="1"/>
</dbReference>
<name>A0A2T7P9P2_POMCA</name>
<dbReference type="InterPro" id="IPR019787">
    <property type="entry name" value="Znf_PHD-finger"/>
</dbReference>
<evidence type="ECO:0000313" key="15">
    <source>
        <dbReference type="Proteomes" id="UP000245119"/>
    </source>
</evidence>
<dbReference type="Proteomes" id="UP000245119">
    <property type="component" value="Linkage Group LG5"/>
</dbReference>
<evidence type="ECO:0000256" key="8">
    <source>
        <dbReference type="ARBA" id="ARBA00023163"/>
    </source>
</evidence>
<evidence type="ECO:0000256" key="4">
    <source>
        <dbReference type="ARBA" id="ARBA00022737"/>
    </source>
</evidence>
<dbReference type="EMBL" id="PZQS01000005">
    <property type="protein sequence ID" value="PVD30133.1"/>
    <property type="molecule type" value="Genomic_DNA"/>
</dbReference>
<feature type="compositionally biased region" description="Polar residues" evidence="11">
    <location>
        <begin position="63"/>
        <end position="74"/>
    </location>
</feature>
<dbReference type="GO" id="GO:0000977">
    <property type="term" value="F:RNA polymerase II transcription regulatory region sequence-specific DNA binding"/>
    <property type="evidence" value="ECO:0007669"/>
    <property type="project" value="TreeGrafter"/>
</dbReference>
<keyword evidence="3" id="KW-0479">Metal-binding</keyword>
<keyword evidence="15" id="KW-1185">Reference proteome</keyword>
<dbReference type="SUPFAM" id="SSF57850">
    <property type="entry name" value="RING/U-box"/>
    <property type="match status" value="1"/>
</dbReference>
<keyword evidence="9" id="KW-0539">Nucleus</keyword>
<dbReference type="AlphaFoldDB" id="A0A2T7P9P2"/>
<evidence type="ECO:0000259" key="12">
    <source>
        <dbReference type="PROSITE" id="PS50016"/>
    </source>
</evidence>
<evidence type="ECO:0000256" key="7">
    <source>
        <dbReference type="ARBA" id="ARBA00023015"/>
    </source>
</evidence>
<evidence type="ECO:0008006" key="16">
    <source>
        <dbReference type="Google" id="ProtNLM"/>
    </source>
</evidence>
<dbReference type="SMART" id="SM00184">
    <property type="entry name" value="RING"/>
    <property type="match status" value="1"/>
</dbReference>
<evidence type="ECO:0000256" key="2">
    <source>
        <dbReference type="ARBA" id="ARBA00007269"/>
    </source>
</evidence>
<feature type="compositionally biased region" description="Basic and acidic residues" evidence="11">
    <location>
        <begin position="238"/>
        <end position="248"/>
    </location>
</feature>
<gene>
    <name evidence="14" type="ORF">C0Q70_09395</name>
</gene>
<accession>A0A2T7P9P2</accession>
<dbReference type="PROSITE" id="PS50016">
    <property type="entry name" value="ZF_PHD_2"/>
    <property type="match status" value="1"/>
</dbReference>
<comment type="caution">
    <text evidence="14">The sequence shown here is derived from an EMBL/GenBank/DDBJ whole genome shotgun (WGS) entry which is preliminary data.</text>
</comment>
<dbReference type="InterPro" id="IPR034078">
    <property type="entry name" value="NFX1_fam"/>
</dbReference>
<feature type="region of interest" description="Disordered" evidence="11">
    <location>
        <begin position="223"/>
        <end position="248"/>
    </location>
</feature>
<evidence type="ECO:0000256" key="11">
    <source>
        <dbReference type="SAM" id="MobiDB-lite"/>
    </source>
</evidence>
<dbReference type="SMART" id="SM00438">
    <property type="entry name" value="ZnF_NFX"/>
    <property type="match status" value="9"/>
</dbReference>
<evidence type="ECO:0000313" key="14">
    <source>
        <dbReference type="EMBL" id="PVD30133.1"/>
    </source>
</evidence>
<keyword evidence="7" id="KW-0805">Transcription regulation</keyword>
<dbReference type="Pfam" id="PF01422">
    <property type="entry name" value="zf-NF-X1"/>
    <property type="match status" value="7"/>
</dbReference>
<feature type="region of interest" description="Disordered" evidence="11">
    <location>
        <begin position="22"/>
        <end position="101"/>
    </location>
</feature>